<dbReference type="Pfam" id="PF00329">
    <property type="entry name" value="Complex1_30kDa"/>
    <property type="match status" value="1"/>
</dbReference>
<dbReference type="EC" id="1.6.5.9" evidence="4"/>
<reference evidence="4 5" key="1">
    <citation type="submission" date="2024-03" db="EMBL/GenBank/DDBJ databases">
        <title>First Report of Pectobacterium brasiliscabiei causing potato scab in china.</title>
        <authorList>
            <person name="Handique U."/>
        </authorList>
    </citation>
    <scope>NUCLEOTIDE SEQUENCE [LARGE SCALE GENOMIC DNA]</scope>
    <source>
        <strain evidence="4 5">ZRIMU1503</strain>
    </source>
</reference>
<comment type="caution">
    <text evidence="4">The sequence shown here is derived from an EMBL/GenBank/DDBJ whole genome shotgun (WGS) entry which is preliminary data.</text>
</comment>
<feature type="region of interest" description="Disordered" evidence="2">
    <location>
        <begin position="153"/>
        <end position="427"/>
    </location>
</feature>
<comment type="similarity">
    <text evidence="1">Belongs to the complex I 30 kDa subunit family.</text>
</comment>
<dbReference type="Gene3D" id="3.30.460.80">
    <property type="entry name" value="NADH:ubiquinone oxidoreductase, 30kDa subunit"/>
    <property type="match status" value="1"/>
</dbReference>
<sequence length="427" mass="44792">MTTGWLPAPTEELFGPEATADESYGVLTVDVPPASWTEALRTARSTLGCTYFDWLSAVDEPGTGFRVAAHVVALSPVRRLLLRTTVPHDTPVLPTAVDIYAGAAWHERETHEMFGVRFEGHPALGHLLLPENFEGHPLRKDFVLAARVAKAWPGAKEPGESEHGGPRRRQMLPPGVPDPNDWGPLKGQLPPAPARPSRAAPPGDRPARRPRPTTDATPNPPRRSRSASEGSATQPPPAPTTPADPAAPGASPSPRRTRSAAEGSASQPPPAPTTPADPPAPGASPSPRRTRSAAEGSASQSAPGETPDSPVSPAPPRRTRSAASGSASQRETPAAPEPQGTEELTGTPEERTGTAEPSPRPRPARPTARSADAPWHHARPAFDEPEPEPEPEAEPQAEAAPDAPPTPEAPTTDTDTDTPRPPTGGTQ</sequence>
<accession>A0ABU8GBJ2</accession>
<dbReference type="GO" id="GO:0050136">
    <property type="term" value="F:NADH dehydrogenase (quinone) (non-electrogenic) activity"/>
    <property type="evidence" value="ECO:0007669"/>
    <property type="project" value="UniProtKB-EC"/>
</dbReference>
<keyword evidence="5" id="KW-1185">Reference proteome</keyword>
<dbReference type="InterPro" id="IPR001268">
    <property type="entry name" value="NADH_UbQ_OxRdtase_30kDa_su"/>
</dbReference>
<dbReference type="InterPro" id="IPR037232">
    <property type="entry name" value="NADH_quin_OxRdtase_su_C/D-like"/>
</dbReference>
<feature type="compositionally biased region" description="Low complexity" evidence="2">
    <location>
        <begin position="243"/>
        <end position="266"/>
    </location>
</feature>
<proteinExistence type="inferred from homology"/>
<evidence type="ECO:0000256" key="2">
    <source>
        <dbReference type="SAM" id="MobiDB-lite"/>
    </source>
</evidence>
<dbReference type="PANTHER" id="PTHR10884:SF14">
    <property type="entry name" value="NADH DEHYDROGENASE [UBIQUINONE] IRON-SULFUR PROTEIN 3, MITOCHONDRIAL"/>
    <property type="match status" value="1"/>
</dbReference>
<evidence type="ECO:0000256" key="1">
    <source>
        <dbReference type="ARBA" id="ARBA00007569"/>
    </source>
</evidence>
<gene>
    <name evidence="4" type="ORF">WB403_15300</name>
</gene>
<feature type="compositionally biased region" description="Low complexity" evidence="2">
    <location>
        <begin position="321"/>
        <end position="330"/>
    </location>
</feature>
<feature type="compositionally biased region" description="Acidic residues" evidence="2">
    <location>
        <begin position="383"/>
        <end position="395"/>
    </location>
</feature>
<evidence type="ECO:0000313" key="4">
    <source>
        <dbReference type="EMBL" id="MEI5610535.1"/>
    </source>
</evidence>
<feature type="compositionally biased region" description="Pro residues" evidence="2">
    <location>
        <begin position="267"/>
        <end position="284"/>
    </location>
</feature>
<keyword evidence="4" id="KW-0560">Oxidoreductase</keyword>
<dbReference type="PANTHER" id="PTHR10884">
    <property type="entry name" value="NADH DEHYDROGENASE UBIQUINONE IRON-SULFUR PROTEIN 3"/>
    <property type="match status" value="1"/>
</dbReference>
<evidence type="ECO:0000259" key="3">
    <source>
        <dbReference type="Pfam" id="PF00329"/>
    </source>
</evidence>
<feature type="domain" description="NADH:ubiquinone oxidoreductase 30kDa subunit" evidence="3">
    <location>
        <begin position="29"/>
        <end position="147"/>
    </location>
</feature>
<dbReference type="EMBL" id="JBBAYM010000008">
    <property type="protein sequence ID" value="MEI5610535.1"/>
    <property type="molecule type" value="Genomic_DNA"/>
</dbReference>
<dbReference type="SUPFAM" id="SSF143243">
    <property type="entry name" value="Nqo5-like"/>
    <property type="match status" value="1"/>
</dbReference>
<name>A0ABU8GBJ2_9ACTN</name>
<protein>
    <submittedName>
        <fullName evidence="4">NADH-quinone oxidoreductase subunit C</fullName>
        <ecNumber evidence="4">1.6.5.9</ecNumber>
    </submittedName>
</protein>
<dbReference type="Proteomes" id="UP001365781">
    <property type="component" value="Unassembled WGS sequence"/>
</dbReference>
<organism evidence="4 5">
    <name type="scientific">Streptomyces brasiliscabiei</name>
    <dbReference type="NCBI Taxonomy" id="2736302"/>
    <lineage>
        <taxon>Bacteria</taxon>
        <taxon>Bacillati</taxon>
        <taxon>Actinomycetota</taxon>
        <taxon>Actinomycetes</taxon>
        <taxon>Kitasatosporales</taxon>
        <taxon>Streptomycetaceae</taxon>
        <taxon>Streptomyces</taxon>
    </lineage>
</organism>
<dbReference type="RefSeq" id="WP_336539831.1">
    <property type="nucleotide sequence ID" value="NZ_JBBAYL010000012.1"/>
</dbReference>
<evidence type="ECO:0000313" key="5">
    <source>
        <dbReference type="Proteomes" id="UP001365781"/>
    </source>
</evidence>